<dbReference type="GO" id="GO:0045547">
    <property type="term" value="F:ditrans,polycis-polyprenyl diphosphate synthase [(2E,6E)-farnesyl diphosphate specific] activity"/>
    <property type="evidence" value="ECO:0007669"/>
    <property type="project" value="TreeGrafter"/>
</dbReference>
<dbReference type="PANTHER" id="PTHR10291:SF0">
    <property type="entry name" value="DEHYDRODOLICHYL DIPHOSPHATE SYNTHASE 2"/>
    <property type="match status" value="1"/>
</dbReference>
<dbReference type="AlphaFoldDB" id="A0A2M8L622"/>
<dbReference type="Proteomes" id="UP000229500">
    <property type="component" value="Unassembled WGS sequence"/>
</dbReference>
<dbReference type="PANTHER" id="PTHR10291">
    <property type="entry name" value="DEHYDRODOLICHYL DIPHOSPHATE SYNTHASE FAMILY MEMBER"/>
    <property type="match status" value="1"/>
</dbReference>
<keyword evidence="1 2" id="KW-0808">Transferase</keyword>
<dbReference type="InterPro" id="IPR036424">
    <property type="entry name" value="UPP_synth-like_sf"/>
</dbReference>
<organism evidence="2 3">
    <name type="scientific">Candidatus Shapirobacteria bacterium CG10_big_fil_rev_8_21_14_0_10_38_14</name>
    <dbReference type="NCBI Taxonomy" id="1974483"/>
    <lineage>
        <taxon>Bacteria</taxon>
        <taxon>Candidatus Shapironibacteriota</taxon>
    </lineage>
</organism>
<accession>A0A2M8L622</accession>
<proteinExistence type="predicted"/>
<comment type="caution">
    <text evidence="2">The sequence shown here is derived from an EMBL/GenBank/DDBJ whole genome shotgun (WGS) entry which is preliminary data.</text>
</comment>
<dbReference type="CDD" id="cd00475">
    <property type="entry name" value="Cis_IPPS"/>
    <property type="match status" value="1"/>
</dbReference>
<sequence length="159" mass="18537">MAKSKTKLDKNNIPKHVGIIMDGNRRWAKARGLGVNEGHEAGTRNLEEIVDYAEELGVKHLTVYTLSTENWRKRSQKEVKGIFDLLLRVIREKKKEYQKKGIRLFILGNFQAFPKKVVRAIEEMLRIVLKYERMKVNMALNYGGRDEIIKAIKEIVKEK</sequence>
<evidence type="ECO:0000313" key="2">
    <source>
        <dbReference type="EMBL" id="PJE69285.1"/>
    </source>
</evidence>
<name>A0A2M8L622_9BACT</name>
<reference evidence="3" key="1">
    <citation type="submission" date="2017-09" db="EMBL/GenBank/DDBJ databases">
        <title>Depth-based differentiation of microbial function through sediment-hosted aquifers and enrichment of novel symbionts in the deep terrestrial subsurface.</title>
        <authorList>
            <person name="Probst A.J."/>
            <person name="Ladd B."/>
            <person name="Jarett J.K."/>
            <person name="Geller-Mcgrath D.E."/>
            <person name="Sieber C.M.K."/>
            <person name="Emerson J.B."/>
            <person name="Anantharaman K."/>
            <person name="Thomas B.C."/>
            <person name="Malmstrom R."/>
            <person name="Stieglmeier M."/>
            <person name="Klingl A."/>
            <person name="Woyke T."/>
            <person name="Ryan C.M."/>
            <person name="Banfield J.F."/>
        </authorList>
    </citation>
    <scope>NUCLEOTIDE SEQUENCE [LARGE SCALE GENOMIC DNA]</scope>
</reference>
<dbReference type="NCBIfam" id="TIGR00055">
    <property type="entry name" value="uppS"/>
    <property type="match status" value="1"/>
</dbReference>
<gene>
    <name evidence="2" type="primary">uppS</name>
    <name evidence="2" type="ORF">COU96_00525</name>
</gene>
<evidence type="ECO:0000313" key="3">
    <source>
        <dbReference type="Proteomes" id="UP000229500"/>
    </source>
</evidence>
<dbReference type="InterPro" id="IPR001441">
    <property type="entry name" value="UPP_synth-like"/>
</dbReference>
<feature type="non-terminal residue" evidence="2">
    <location>
        <position position="159"/>
    </location>
</feature>
<evidence type="ECO:0000256" key="1">
    <source>
        <dbReference type="ARBA" id="ARBA00022679"/>
    </source>
</evidence>
<dbReference type="Pfam" id="PF01255">
    <property type="entry name" value="Prenyltransf"/>
    <property type="match status" value="1"/>
</dbReference>
<dbReference type="SUPFAM" id="SSF64005">
    <property type="entry name" value="Undecaprenyl diphosphate synthase"/>
    <property type="match status" value="1"/>
</dbReference>
<dbReference type="GO" id="GO:0016094">
    <property type="term" value="P:polyprenol biosynthetic process"/>
    <property type="evidence" value="ECO:0007669"/>
    <property type="project" value="TreeGrafter"/>
</dbReference>
<dbReference type="EMBL" id="PFEL01000027">
    <property type="protein sequence ID" value="PJE69285.1"/>
    <property type="molecule type" value="Genomic_DNA"/>
</dbReference>
<protein>
    <submittedName>
        <fullName evidence="2">Di-trans,poly-cis-decaprenylcistransferase</fullName>
    </submittedName>
</protein>
<dbReference type="Gene3D" id="3.40.1180.10">
    <property type="entry name" value="Decaprenyl diphosphate synthase-like"/>
    <property type="match status" value="1"/>
</dbReference>